<comment type="caution">
    <text evidence="1">The sequence shown here is derived from an EMBL/GenBank/DDBJ whole genome shotgun (WGS) entry which is preliminary data.</text>
</comment>
<dbReference type="RefSeq" id="WP_037167929.1">
    <property type="nucleotide sequence ID" value="NZ_JOKI01000020.1"/>
</dbReference>
<proteinExistence type="predicted"/>
<accession>A0A922NXB8</accession>
<dbReference type="Proteomes" id="UP000052167">
    <property type="component" value="Unassembled WGS sequence"/>
</dbReference>
<gene>
    <name evidence="1" type="ORF">GV68_20475</name>
</gene>
<sequence length="61" mass="6821">MTESENIPFAPEDLQLLQDVYEEVCGIRNIEKADAGAVASELVQLYQLGVRDEEQLKALIN</sequence>
<keyword evidence="2" id="KW-1185">Reference proteome</keyword>
<protein>
    <submittedName>
        <fullName evidence="1">Uncharacterized protein</fullName>
    </submittedName>
</protein>
<reference evidence="1 2" key="1">
    <citation type="submission" date="2014-06" db="EMBL/GenBank/DDBJ databases">
        <title>Rhizobium pelagicum/R2-400B4.</title>
        <authorList>
            <person name="Kimes N.E."/>
            <person name="Lopez-Perez M."/>
        </authorList>
    </citation>
    <scope>NUCLEOTIDE SEQUENCE [LARGE SCALE GENOMIC DNA]</scope>
    <source>
        <strain evidence="1 2">R2-400B4</strain>
    </source>
</reference>
<dbReference type="OrthoDB" id="8278137at2"/>
<evidence type="ECO:0000313" key="2">
    <source>
        <dbReference type="Proteomes" id="UP000052167"/>
    </source>
</evidence>
<evidence type="ECO:0000313" key="1">
    <source>
        <dbReference type="EMBL" id="KEQ02625.1"/>
    </source>
</evidence>
<dbReference type="EMBL" id="JOKJ01000047">
    <property type="protein sequence ID" value="KEQ02625.1"/>
    <property type="molecule type" value="Genomic_DNA"/>
</dbReference>
<name>A0A922NXB8_9HYPH</name>
<dbReference type="AlphaFoldDB" id="A0A922NXB8"/>
<organism evidence="1 2">
    <name type="scientific">Pseudorhizobium pelagicum</name>
    <dbReference type="NCBI Taxonomy" id="1509405"/>
    <lineage>
        <taxon>Bacteria</taxon>
        <taxon>Pseudomonadati</taxon>
        <taxon>Pseudomonadota</taxon>
        <taxon>Alphaproteobacteria</taxon>
        <taxon>Hyphomicrobiales</taxon>
        <taxon>Rhizobiaceae</taxon>
        <taxon>Rhizobium/Agrobacterium group</taxon>
        <taxon>Pseudorhizobium</taxon>
    </lineage>
</organism>